<feature type="active site" description="Proton acceptor" evidence="2">
    <location>
        <position position="543"/>
    </location>
</feature>
<dbReference type="PANTHER" id="PTHR11552:SF134">
    <property type="entry name" value="GLUCOSE-METHANOL-CHOLINE OXIDOREDUCTASE N-TERMINAL DOMAIN-CONTAINING PROTEIN"/>
    <property type="match status" value="1"/>
</dbReference>
<dbReference type="PANTHER" id="PTHR11552">
    <property type="entry name" value="GLUCOSE-METHANOL-CHOLINE GMC OXIDOREDUCTASE"/>
    <property type="match status" value="1"/>
</dbReference>
<keyword evidence="4" id="KW-0285">Flavoprotein</keyword>
<evidence type="ECO:0000256" key="1">
    <source>
        <dbReference type="ARBA" id="ARBA00010790"/>
    </source>
</evidence>
<comment type="similarity">
    <text evidence="1 4">Belongs to the GMC oxidoreductase family.</text>
</comment>
<dbReference type="PIRSF" id="PIRSF000137">
    <property type="entry name" value="Alcohol_oxidase"/>
    <property type="match status" value="1"/>
</dbReference>
<dbReference type="GeneID" id="54551287"/>
<dbReference type="Gene3D" id="3.30.560.10">
    <property type="entry name" value="Glucose Oxidase, domain 3"/>
    <property type="match status" value="1"/>
</dbReference>
<evidence type="ECO:0000256" key="4">
    <source>
        <dbReference type="RuleBase" id="RU003968"/>
    </source>
</evidence>
<feature type="domain" description="Glucose-methanol-choline oxidoreductase N-terminal" evidence="5">
    <location>
        <begin position="84"/>
        <end position="107"/>
    </location>
</feature>
<protein>
    <submittedName>
        <fullName evidence="6">Choline dehydrogenase</fullName>
    </submittedName>
</protein>
<evidence type="ECO:0000256" key="2">
    <source>
        <dbReference type="PIRSR" id="PIRSR000137-1"/>
    </source>
</evidence>
<dbReference type="RefSeq" id="XP_033654853.1">
    <property type="nucleotide sequence ID" value="XM_033798112.1"/>
</dbReference>
<dbReference type="EMBL" id="ML986490">
    <property type="protein sequence ID" value="KAF2277314.1"/>
    <property type="molecule type" value="Genomic_DNA"/>
</dbReference>
<reference evidence="6" key="1">
    <citation type="journal article" date="2020" name="Stud. Mycol.">
        <title>101 Dothideomycetes genomes: a test case for predicting lifestyles and emergence of pathogens.</title>
        <authorList>
            <person name="Haridas S."/>
            <person name="Albert R."/>
            <person name="Binder M."/>
            <person name="Bloem J."/>
            <person name="Labutti K."/>
            <person name="Salamov A."/>
            <person name="Andreopoulos B."/>
            <person name="Baker S."/>
            <person name="Barry K."/>
            <person name="Bills G."/>
            <person name="Bluhm B."/>
            <person name="Cannon C."/>
            <person name="Castanera R."/>
            <person name="Culley D."/>
            <person name="Daum C."/>
            <person name="Ezra D."/>
            <person name="Gonzalez J."/>
            <person name="Henrissat B."/>
            <person name="Kuo A."/>
            <person name="Liang C."/>
            <person name="Lipzen A."/>
            <person name="Lutzoni F."/>
            <person name="Magnuson J."/>
            <person name="Mondo S."/>
            <person name="Nolan M."/>
            <person name="Ohm R."/>
            <person name="Pangilinan J."/>
            <person name="Park H.-J."/>
            <person name="Ramirez L."/>
            <person name="Alfaro M."/>
            <person name="Sun H."/>
            <person name="Tritt A."/>
            <person name="Yoshinaga Y."/>
            <person name="Zwiers L.-H."/>
            <person name="Turgeon B."/>
            <person name="Goodwin S."/>
            <person name="Spatafora J."/>
            <person name="Crous P."/>
            <person name="Grigoriev I."/>
        </authorList>
    </citation>
    <scope>NUCLEOTIDE SEQUENCE</scope>
    <source>
        <strain evidence="6">CBS 379.55</strain>
    </source>
</reference>
<feature type="binding site" evidence="3">
    <location>
        <begin position="498"/>
        <end position="499"/>
    </location>
    <ligand>
        <name>FAD</name>
        <dbReference type="ChEBI" id="CHEBI:57692"/>
    </ligand>
</feature>
<evidence type="ECO:0000256" key="3">
    <source>
        <dbReference type="PIRSR" id="PIRSR000137-2"/>
    </source>
</evidence>
<dbReference type="Proteomes" id="UP000800097">
    <property type="component" value="Unassembled WGS sequence"/>
</dbReference>
<dbReference type="InterPro" id="IPR012132">
    <property type="entry name" value="GMC_OxRdtase"/>
</dbReference>
<keyword evidence="7" id="KW-1185">Reference proteome</keyword>
<sequence>MADSFDFIIVGGGTAGCRLAYRLANAPSAPSVLLVEAGDRPEGKYLYEHFHRYTPATLRPDLDYGYSSQPQQELNNRSIPYTRGKGLGGSSIMNFAVYLHGSREDYNRWADLVGDKSWKWEHVQKSFQAIEQYDFDHASHYPHLAMPDVKDHGRDGLVKVSLPPQLEEGIASTMEALLAHGERLNVDPNSGNPIGISIFPSSYSKDGRTTSANAHLLNPPRNLTIWTGEPVYRLQFDGSKVVGIERADGRKATSNKDVILCGGSIDTPKILLLNGIGPAKELEAHGIKVVKDLPGVGKQLRDHLMTILCVEVQDSHNKRYAFETSEELMKKAEEDWARDKTGNLALYNSALWGGFLKLPGLEDMEEFKALDPGMQEYLLRDATPTFEFIVQSVLVPPGTKLPEGSSYLSAIAFLMNEQAEGSITLRSANPEDKPVIDLAYLRHPYDKRIMREAIRATWTKVFENPEIKKHVKNRLFGPKSLSDEGIDEFMRDTVTTVWHANGTAMMGKKENALACVDKDFRVFGVDGLRVADLSICPVVTNNHTQSTAYLVGQKAADKLIAEYEL</sequence>
<name>A0A6A6JM48_WESOR</name>
<feature type="active site" description="Proton donor" evidence="2">
    <location>
        <position position="499"/>
    </location>
</feature>
<feature type="binding site" evidence="3">
    <location>
        <begin position="94"/>
        <end position="97"/>
    </location>
    <ligand>
        <name>FAD</name>
        <dbReference type="ChEBI" id="CHEBI:57692"/>
    </ligand>
</feature>
<dbReference type="GO" id="GO:0016614">
    <property type="term" value="F:oxidoreductase activity, acting on CH-OH group of donors"/>
    <property type="evidence" value="ECO:0007669"/>
    <property type="project" value="InterPro"/>
</dbReference>
<dbReference type="SUPFAM" id="SSF51905">
    <property type="entry name" value="FAD/NAD(P)-binding domain"/>
    <property type="match status" value="1"/>
</dbReference>
<dbReference type="InterPro" id="IPR007867">
    <property type="entry name" value="GMC_OxRtase_C"/>
</dbReference>
<dbReference type="Pfam" id="PF05199">
    <property type="entry name" value="GMC_oxred_C"/>
    <property type="match status" value="1"/>
</dbReference>
<accession>A0A6A6JM48</accession>
<keyword evidence="3 4" id="KW-0274">FAD</keyword>
<gene>
    <name evidence="6" type="ORF">EI97DRAFT_432192</name>
</gene>
<evidence type="ECO:0000313" key="7">
    <source>
        <dbReference type="Proteomes" id="UP000800097"/>
    </source>
</evidence>
<dbReference type="AlphaFoldDB" id="A0A6A6JM48"/>
<dbReference type="Gene3D" id="3.50.50.60">
    <property type="entry name" value="FAD/NAD(P)-binding domain"/>
    <property type="match status" value="1"/>
</dbReference>
<feature type="binding site" evidence="3">
    <location>
        <position position="231"/>
    </location>
    <ligand>
        <name>FAD</name>
        <dbReference type="ChEBI" id="CHEBI:57692"/>
    </ligand>
</feature>
<evidence type="ECO:0000259" key="5">
    <source>
        <dbReference type="PROSITE" id="PS00623"/>
    </source>
</evidence>
<dbReference type="OrthoDB" id="269227at2759"/>
<dbReference type="PROSITE" id="PS00623">
    <property type="entry name" value="GMC_OXRED_1"/>
    <property type="match status" value="1"/>
</dbReference>
<organism evidence="6 7">
    <name type="scientific">Westerdykella ornata</name>
    <dbReference type="NCBI Taxonomy" id="318751"/>
    <lineage>
        <taxon>Eukaryota</taxon>
        <taxon>Fungi</taxon>
        <taxon>Dikarya</taxon>
        <taxon>Ascomycota</taxon>
        <taxon>Pezizomycotina</taxon>
        <taxon>Dothideomycetes</taxon>
        <taxon>Pleosporomycetidae</taxon>
        <taxon>Pleosporales</taxon>
        <taxon>Sporormiaceae</taxon>
        <taxon>Westerdykella</taxon>
    </lineage>
</organism>
<proteinExistence type="inferred from homology"/>
<comment type="cofactor">
    <cofactor evidence="3">
        <name>FAD</name>
        <dbReference type="ChEBI" id="CHEBI:57692"/>
    </cofactor>
</comment>
<dbReference type="GO" id="GO:0050660">
    <property type="term" value="F:flavin adenine dinucleotide binding"/>
    <property type="evidence" value="ECO:0007669"/>
    <property type="project" value="InterPro"/>
</dbReference>
<dbReference type="InterPro" id="IPR036188">
    <property type="entry name" value="FAD/NAD-bd_sf"/>
</dbReference>
<dbReference type="InterPro" id="IPR000172">
    <property type="entry name" value="GMC_OxRdtase_N"/>
</dbReference>
<dbReference type="SUPFAM" id="SSF54373">
    <property type="entry name" value="FAD-linked reductases, C-terminal domain"/>
    <property type="match status" value="1"/>
</dbReference>
<evidence type="ECO:0000313" key="6">
    <source>
        <dbReference type="EMBL" id="KAF2277314.1"/>
    </source>
</evidence>
<dbReference type="Pfam" id="PF00732">
    <property type="entry name" value="GMC_oxred_N"/>
    <property type="match status" value="1"/>
</dbReference>